<evidence type="ECO:0000256" key="11">
    <source>
        <dbReference type="SAM" id="SignalP"/>
    </source>
</evidence>
<evidence type="ECO:0000256" key="5">
    <source>
        <dbReference type="ARBA" id="ARBA00022692"/>
    </source>
</evidence>
<dbReference type="Proteomes" id="UP001203423">
    <property type="component" value="Unassembled WGS sequence"/>
</dbReference>
<feature type="chain" id="PRO_5046152680" evidence="11">
    <location>
        <begin position="24"/>
        <end position="352"/>
    </location>
</feature>
<dbReference type="RefSeq" id="WP_248939851.1">
    <property type="nucleotide sequence ID" value="NZ_JAKIKS010000026.1"/>
</dbReference>
<feature type="signal peptide" evidence="11">
    <location>
        <begin position="1"/>
        <end position="23"/>
    </location>
</feature>
<organism evidence="13 14">
    <name type="scientific">Shewanella surugensis</name>
    <dbReference type="NCBI Taxonomy" id="212020"/>
    <lineage>
        <taxon>Bacteria</taxon>
        <taxon>Pseudomonadati</taxon>
        <taxon>Pseudomonadota</taxon>
        <taxon>Gammaproteobacteria</taxon>
        <taxon>Alteromonadales</taxon>
        <taxon>Shewanellaceae</taxon>
        <taxon>Shewanella</taxon>
    </lineage>
</organism>
<reference evidence="13 14" key="1">
    <citation type="submission" date="2022-01" db="EMBL/GenBank/DDBJ databases">
        <title>Whole genome-based taxonomy of the Shewanellaceae.</title>
        <authorList>
            <person name="Martin-Rodriguez A.J."/>
        </authorList>
    </citation>
    <scope>NUCLEOTIDE SEQUENCE [LARGE SCALE GENOMIC DNA]</scope>
    <source>
        <strain evidence="13 14">DSM 17177</strain>
    </source>
</reference>
<keyword evidence="5" id="KW-0812">Transmembrane</keyword>
<dbReference type="Pfam" id="PF13609">
    <property type="entry name" value="Porin_4"/>
    <property type="match status" value="1"/>
</dbReference>
<feature type="domain" description="Porin" evidence="12">
    <location>
        <begin position="25"/>
        <end position="322"/>
    </location>
</feature>
<keyword evidence="10" id="KW-0998">Cell outer membrane</keyword>
<evidence type="ECO:0000256" key="2">
    <source>
        <dbReference type="ARBA" id="ARBA00011233"/>
    </source>
</evidence>
<dbReference type="InterPro" id="IPR050298">
    <property type="entry name" value="Gram-neg_bact_OMP"/>
</dbReference>
<comment type="caution">
    <text evidence="13">The sequence shown here is derived from an EMBL/GenBank/DDBJ whole genome shotgun (WGS) entry which is preliminary data.</text>
</comment>
<evidence type="ECO:0000313" key="14">
    <source>
        <dbReference type="Proteomes" id="UP001203423"/>
    </source>
</evidence>
<proteinExistence type="predicted"/>
<evidence type="ECO:0000256" key="10">
    <source>
        <dbReference type="ARBA" id="ARBA00023237"/>
    </source>
</evidence>
<evidence type="ECO:0000256" key="6">
    <source>
        <dbReference type="ARBA" id="ARBA00022729"/>
    </source>
</evidence>
<keyword evidence="8" id="KW-0626">Porin</keyword>
<keyword evidence="9" id="KW-0472">Membrane</keyword>
<evidence type="ECO:0000256" key="1">
    <source>
        <dbReference type="ARBA" id="ARBA00004571"/>
    </source>
</evidence>
<keyword evidence="6 11" id="KW-0732">Signal</keyword>
<evidence type="ECO:0000256" key="4">
    <source>
        <dbReference type="ARBA" id="ARBA00022452"/>
    </source>
</evidence>
<comment type="subcellular location">
    <subcellularLocation>
        <location evidence="1">Cell outer membrane</location>
        <topology evidence="1">Multi-pass membrane protein</topology>
    </subcellularLocation>
</comment>
<dbReference type="PANTHER" id="PTHR34501:SF9">
    <property type="entry name" value="MAJOR OUTER MEMBRANE PROTEIN P.IA"/>
    <property type="match status" value="1"/>
</dbReference>
<dbReference type="EMBL" id="JAKIKS010000026">
    <property type="protein sequence ID" value="MCL1124573.1"/>
    <property type="molecule type" value="Genomic_DNA"/>
</dbReference>
<gene>
    <name evidence="13" type="ORF">L2764_08805</name>
</gene>
<dbReference type="InterPro" id="IPR023614">
    <property type="entry name" value="Porin_dom_sf"/>
</dbReference>
<sequence length="352" mass="39081">MNRSIYTILCCFLYCFTPYKVQANNTQFSGEINSSISNSNTPYATLSEKSNSSLENWIYIEIKGKDEISSKLNVLYKMSSLVYNASLDGNDNPTGAYNTYLGLESAYGTLLIGRNDTVFKFSEGDIDLFNSTNADIGNLAAGQTISADAIWYYSPKIADLISLNSTYLMTRNQADTPSESTGSQYALTAVVGDKNLLNQQFYFASAYNKGIDMINAYRQVAQIKLGNVILGGLYQHTKSIKLNEKNMKGNTYFINLKYNLNRINFKVEYGKDTSGLGWYFTNATGGSGSTIDRSHYSDISIEQITIGADYMLSASTRLYTHAIMFQGDYSNSGINTSLENDKVLTIGIDYNF</sequence>
<dbReference type="PANTHER" id="PTHR34501">
    <property type="entry name" value="PROTEIN YDDL-RELATED"/>
    <property type="match status" value="1"/>
</dbReference>
<keyword evidence="7" id="KW-0406">Ion transport</keyword>
<protein>
    <submittedName>
        <fullName evidence="13">Porin</fullName>
    </submittedName>
</protein>
<evidence type="ECO:0000256" key="7">
    <source>
        <dbReference type="ARBA" id="ARBA00023065"/>
    </source>
</evidence>
<dbReference type="SUPFAM" id="SSF56935">
    <property type="entry name" value="Porins"/>
    <property type="match status" value="1"/>
</dbReference>
<keyword evidence="3" id="KW-0813">Transport</keyword>
<keyword evidence="14" id="KW-1185">Reference proteome</keyword>
<accession>A0ABT0LA85</accession>
<comment type="subunit">
    <text evidence="2">Homotrimer.</text>
</comment>
<keyword evidence="4" id="KW-1134">Transmembrane beta strand</keyword>
<evidence type="ECO:0000259" key="12">
    <source>
        <dbReference type="Pfam" id="PF13609"/>
    </source>
</evidence>
<dbReference type="InterPro" id="IPR033900">
    <property type="entry name" value="Gram_neg_porin_domain"/>
</dbReference>
<dbReference type="Gene3D" id="2.40.160.10">
    <property type="entry name" value="Porin"/>
    <property type="match status" value="1"/>
</dbReference>
<evidence type="ECO:0000256" key="9">
    <source>
        <dbReference type="ARBA" id="ARBA00023136"/>
    </source>
</evidence>
<evidence type="ECO:0000313" key="13">
    <source>
        <dbReference type="EMBL" id="MCL1124573.1"/>
    </source>
</evidence>
<evidence type="ECO:0000256" key="3">
    <source>
        <dbReference type="ARBA" id="ARBA00022448"/>
    </source>
</evidence>
<name>A0ABT0LA85_9GAMM</name>
<evidence type="ECO:0000256" key="8">
    <source>
        <dbReference type="ARBA" id="ARBA00023114"/>
    </source>
</evidence>